<dbReference type="PANTHER" id="PTHR34293">
    <property type="entry name" value="HTH-TYPE TRANSCRIPTIONAL REGULATOR TRMBL2"/>
    <property type="match status" value="1"/>
</dbReference>
<comment type="caution">
    <text evidence="3">The sequence shown here is derived from an EMBL/GenBank/DDBJ whole genome shotgun (WGS) entry which is preliminary data.</text>
</comment>
<gene>
    <name evidence="3" type="ORF">A3I45_04905</name>
</gene>
<dbReference type="SUPFAM" id="SSF46785">
    <property type="entry name" value="Winged helix' DNA-binding domain"/>
    <property type="match status" value="1"/>
</dbReference>
<dbReference type="InterPro" id="IPR002831">
    <property type="entry name" value="Tscrpt_reg_TrmB_N"/>
</dbReference>
<sequence>MLKKHIDLLRDLGLQDSEARVYFAAIELGPSSVQEIAKRAELSRTATYTAIEQLEARRVFQSDKRGKKTVYLAEQPEHLLAHLRSQVRRMQEKAEIMEASREEIRLASGGEKPIVRFYEGLDVVRVLAEEVQKKDPTEWREMVNLEDVYKMASIEETTVLRTALMARQRNVRILHHGSIRKRLEWQQYRRIKGEKEIHGDILIYADTVALVTMRRKVVMAIIENKDIADTMSQMFDLAWANAKE</sequence>
<dbReference type="InterPro" id="IPR036388">
    <property type="entry name" value="WH-like_DNA-bd_sf"/>
</dbReference>
<organism evidence="3 4">
    <name type="scientific">Candidatus Uhrbacteria bacterium RIFCSPLOWO2_02_FULL_53_10</name>
    <dbReference type="NCBI Taxonomy" id="1802411"/>
    <lineage>
        <taxon>Bacteria</taxon>
        <taxon>Candidatus Uhriibacteriota</taxon>
    </lineage>
</organism>
<feature type="coiled-coil region" evidence="1">
    <location>
        <begin position="80"/>
        <end position="107"/>
    </location>
</feature>
<proteinExistence type="predicted"/>
<dbReference type="EMBL" id="MGET01000046">
    <property type="protein sequence ID" value="OGL89271.1"/>
    <property type="molecule type" value="Genomic_DNA"/>
</dbReference>
<dbReference type="Pfam" id="PF01978">
    <property type="entry name" value="TrmB"/>
    <property type="match status" value="1"/>
</dbReference>
<evidence type="ECO:0000313" key="3">
    <source>
        <dbReference type="EMBL" id="OGL89271.1"/>
    </source>
</evidence>
<dbReference type="Proteomes" id="UP000177574">
    <property type="component" value="Unassembled WGS sequence"/>
</dbReference>
<dbReference type="AlphaFoldDB" id="A0A1F7VFR6"/>
<protein>
    <recommendedName>
        <fullName evidence="2">Transcription regulator TrmB N-terminal domain-containing protein</fullName>
    </recommendedName>
</protein>
<evidence type="ECO:0000313" key="4">
    <source>
        <dbReference type="Proteomes" id="UP000177574"/>
    </source>
</evidence>
<dbReference type="InterPro" id="IPR051797">
    <property type="entry name" value="TrmB-like"/>
</dbReference>
<dbReference type="InterPro" id="IPR036390">
    <property type="entry name" value="WH_DNA-bd_sf"/>
</dbReference>
<dbReference type="PANTHER" id="PTHR34293:SF1">
    <property type="entry name" value="HTH-TYPE TRANSCRIPTIONAL REGULATOR TRMBL2"/>
    <property type="match status" value="1"/>
</dbReference>
<feature type="domain" description="Transcription regulator TrmB N-terminal" evidence="2">
    <location>
        <begin position="9"/>
        <end position="76"/>
    </location>
</feature>
<reference evidence="3 4" key="1">
    <citation type="journal article" date="2016" name="Nat. Commun.">
        <title>Thousands of microbial genomes shed light on interconnected biogeochemical processes in an aquifer system.</title>
        <authorList>
            <person name="Anantharaman K."/>
            <person name="Brown C.T."/>
            <person name="Hug L.A."/>
            <person name="Sharon I."/>
            <person name="Castelle C.J."/>
            <person name="Probst A.J."/>
            <person name="Thomas B.C."/>
            <person name="Singh A."/>
            <person name="Wilkins M.J."/>
            <person name="Karaoz U."/>
            <person name="Brodie E.L."/>
            <person name="Williams K.H."/>
            <person name="Hubbard S.S."/>
            <person name="Banfield J.F."/>
        </authorList>
    </citation>
    <scope>NUCLEOTIDE SEQUENCE [LARGE SCALE GENOMIC DNA]</scope>
</reference>
<keyword evidence="1" id="KW-0175">Coiled coil</keyword>
<dbReference type="Gene3D" id="1.10.10.10">
    <property type="entry name" value="Winged helix-like DNA-binding domain superfamily/Winged helix DNA-binding domain"/>
    <property type="match status" value="1"/>
</dbReference>
<name>A0A1F7VFR6_9BACT</name>
<evidence type="ECO:0000259" key="2">
    <source>
        <dbReference type="Pfam" id="PF01978"/>
    </source>
</evidence>
<evidence type="ECO:0000256" key="1">
    <source>
        <dbReference type="SAM" id="Coils"/>
    </source>
</evidence>
<accession>A0A1F7VFR6</accession>